<evidence type="ECO:0000256" key="6">
    <source>
        <dbReference type="ARBA" id="ARBA00022989"/>
    </source>
</evidence>
<feature type="transmembrane region" description="Helical" evidence="9">
    <location>
        <begin position="160"/>
        <end position="179"/>
    </location>
</feature>
<evidence type="ECO:0000313" key="11">
    <source>
        <dbReference type="Proteomes" id="UP000703269"/>
    </source>
</evidence>
<feature type="transmembrane region" description="Helical" evidence="9">
    <location>
        <begin position="191"/>
        <end position="214"/>
    </location>
</feature>
<feature type="transmembrane region" description="Helical" evidence="9">
    <location>
        <begin position="276"/>
        <end position="295"/>
    </location>
</feature>
<evidence type="ECO:0000256" key="1">
    <source>
        <dbReference type="ARBA" id="ARBA00004477"/>
    </source>
</evidence>
<comment type="caution">
    <text evidence="10">The sequence shown here is derived from an EMBL/GenBank/DDBJ whole genome shotgun (WGS) entry which is preliminary data.</text>
</comment>
<evidence type="ECO:0000256" key="9">
    <source>
        <dbReference type="SAM" id="Phobius"/>
    </source>
</evidence>
<evidence type="ECO:0000256" key="3">
    <source>
        <dbReference type="ARBA" id="ARBA00022502"/>
    </source>
</evidence>
<comment type="pathway">
    <text evidence="2">Glycolipid biosynthesis; glycosylphosphatidylinositol-anchor biosynthesis.</text>
</comment>
<evidence type="ECO:0000256" key="8">
    <source>
        <dbReference type="SAM" id="MobiDB-lite"/>
    </source>
</evidence>
<accession>A0A9P3G2A9</accession>
<reference evidence="10 11" key="1">
    <citation type="submission" date="2021-08" db="EMBL/GenBank/DDBJ databases">
        <title>Draft Genome Sequence of Phanerochaete sordida strain YK-624.</title>
        <authorList>
            <person name="Mori T."/>
            <person name="Dohra H."/>
            <person name="Suzuki T."/>
            <person name="Kawagishi H."/>
            <person name="Hirai H."/>
        </authorList>
    </citation>
    <scope>NUCLEOTIDE SEQUENCE [LARGE SCALE GENOMIC DNA]</scope>
    <source>
        <strain evidence="10 11">YK-624</strain>
    </source>
</reference>
<protein>
    <submittedName>
        <fullName evidence="10">GPI biosynthesis protein family Pig-F-domain-containing protein</fullName>
    </submittedName>
</protein>
<comment type="subcellular location">
    <subcellularLocation>
        <location evidence="1">Endoplasmic reticulum membrane</location>
        <topology evidence="1">Multi-pass membrane protein</topology>
    </subcellularLocation>
</comment>
<name>A0A9P3G2A9_9APHY</name>
<evidence type="ECO:0000256" key="5">
    <source>
        <dbReference type="ARBA" id="ARBA00022824"/>
    </source>
</evidence>
<sequence>MAIQKVKAAKGNAKSSPAASPSQPPRNDADVVTANASFPFARYTSIVGVHTSLLAFTALILPRSSFADLSSPSEARSKPRKDPMTMLTENPARTLAWICFGCFVLQLWWAGWVREWRLEATLPPIPKTEDGKFIESETQKAERVMKQEEWNRQKANDNGFAVLATLAASVAYHVVLILFGAHSTSYVLQTYLLSLVLALLTIYAPVYALGLPTFKGDTESLVRRLTWVRLFAELAPRTPVERALVYPAVGTVLGCWSGVIPIGLDWDRPWQAWPLTPAWGAIGGYVLGSLLALGVSNVKEVIDLGVAARRDDELSKKPSKKGKKKNQ</sequence>
<feature type="transmembrane region" description="Helical" evidence="9">
    <location>
        <begin position="244"/>
        <end position="264"/>
    </location>
</feature>
<evidence type="ECO:0000256" key="2">
    <source>
        <dbReference type="ARBA" id="ARBA00004687"/>
    </source>
</evidence>
<evidence type="ECO:0000256" key="7">
    <source>
        <dbReference type="ARBA" id="ARBA00023136"/>
    </source>
</evidence>
<feature type="transmembrane region" description="Helical" evidence="9">
    <location>
        <begin position="94"/>
        <end position="113"/>
    </location>
</feature>
<dbReference type="OrthoDB" id="17366at2759"/>
<dbReference type="GO" id="GO:0005789">
    <property type="term" value="C:endoplasmic reticulum membrane"/>
    <property type="evidence" value="ECO:0007669"/>
    <property type="project" value="UniProtKB-SubCell"/>
</dbReference>
<proteinExistence type="predicted"/>
<evidence type="ECO:0000313" key="10">
    <source>
        <dbReference type="EMBL" id="GJE86359.1"/>
    </source>
</evidence>
<keyword evidence="7 9" id="KW-0472">Membrane</keyword>
<dbReference type="GO" id="GO:0006506">
    <property type="term" value="P:GPI anchor biosynthetic process"/>
    <property type="evidence" value="ECO:0007669"/>
    <property type="project" value="UniProtKB-KW"/>
</dbReference>
<keyword evidence="6 9" id="KW-1133">Transmembrane helix</keyword>
<keyword evidence="4 9" id="KW-0812">Transmembrane</keyword>
<feature type="region of interest" description="Disordered" evidence="8">
    <location>
        <begin position="1"/>
        <end position="28"/>
    </location>
</feature>
<evidence type="ECO:0000256" key="4">
    <source>
        <dbReference type="ARBA" id="ARBA00022692"/>
    </source>
</evidence>
<dbReference type="InterPro" id="IPR009580">
    <property type="entry name" value="GPI_biosynthesis_protein_Pig-F"/>
</dbReference>
<organism evidence="10 11">
    <name type="scientific">Phanerochaete sordida</name>
    <dbReference type="NCBI Taxonomy" id="48140"/>
    <lineage>
        <taxon>Eukaryota</taxon>
        <taxon>Fungi</taxon>
        <taxon>Dikarya</taxon>
        <taxon>Basidiomycota</taxon>
        <taxon>Agaricomycotina</taxon>
        <taxon>Agaricomycetes</taxon>
        <taxon>Polyporales</taxon>
        <taxon>Phanerochaetaceae</taxon>
        <taxon>Phanerochaete</taxon>
    </lineage>
</organism>
<dbReference type="Proteomes" id="UP000703269">
    <property type="component" value="Unassembled WGS sequence"/>
</dbReference>
<feature type="transmembrane region" description="Helical" evidence="9">
    <location>
        <begin position="43"/>
        <end position="61"/>
    </location>
</feature>
<dbReference type="AlphaFoldDB" id="A0A9P3G2A9"/>
<keyword evidence="11" id="KW-1185">Reference proteome</keyword>
<keyword evidence="3" id="KW-0337">GPI-anchor biosynthesis</keyword>
<gene>
    <name evidence="10" type="ORF">PsYK624_024390</name>
</gene>
<feature type="compositionally biased region" description="Low complexity" evidence="8">
    <location>
        <begin position="9"/>
        <end position="21"/>
    </location>
</feature>
<dbReference type="EMBL" id="BPQB01000004">
    <property type="protein sequence ID" value="GJE86359.1"/>
    <property type="molecule type" value="Genomic_DNA"/>
</dbReference>
<dbReference type="Pfam" id="PF06699">
    <property type="entry name" value="PIG-F"/>
    <property type="match status" value="1"/>
</dbReference>
<keyword evidence="5" id="KW-0256">Endoplasmic reticulum</keyword>